<dbReference type="Proteomes" id="UP000248148">
    <property type="component" value="Unassembled WGS sequence"/>
</dbReference>
<evidence type="ECO:0000313" key="5">
    <source>
        <dbReference type="EMBL" id="PYF02243.1"/>
    </source>
</evidence>
<dbReference type="InterPro" id="IPR000160">
    <property type="entry name" value="GGDEF_dom"/>
</dbReference>
<feature type="transmembrane region" description="Helical" evidence="1">
    <location>
        <begin position="170"/>
        <end position="188"/>
    </location>
</feature>
<dbReference type="SMART" id="SM00052">
    <property type="entry name" value="EAL"/>
    <property type="match status" value="1"/>
</dbReference>
<evidence type="ECO:0000256" key="1">
    <source>
        <dbReference type="SAM" id="Phobius"/>
    </source>
</evidence>
<evidence type="ECO:0000259" key="3">
    <source>
        <dbReference type="PROSITE" id="PS50883"/>
    </source>
</evidence>
<organism evidence="5 6">
    <name type="scientific">Rhodopseudomonas faecalis</name>
    <dbReference type="NCBI Taxonomy" id="99655"/>
    <lineage>
        <taxon>Bacteria</taxon>
        <taxon>Pseudomonadati</taxon>
        <taxon>Pseudomonadota</taxon>
        <taxon>Alphaproteobacteria</taxon>
        <taxon>Hyphomicrobiales</taxon>
        <taxon>Nitrobacteraceae</taxon>
        <taxon>Rhodopseudomonas</taxon>
    </lineage>
</organism>
<dbReference type="PANTHER" id="PTHR44757:SF2">
    <property type="entry name" value="BIOFILM ARCHITECTURE MAINTENANCE PROTEIN MBAA"/>
    <property type="match status" value="1"/>
</dbReference>
<keyword evidence="1" id="KW-0812">Transmembrane</keyword>
<keyword evidence="1" id="KW-0472">Membrane</keyword>
<feature type="transmembrane region" description="Helical" evidence="1">
    <location>
        <begin position="28"/>
        <end position="47"/>
    </location>
</feature>
<feature type="transmembrane region" description="Helical" evidence="1">
    <location>
        <begin position="96"/>
        <end position="114"/>
    </location>
</feature>
<dbReference type="CDD" id="cd01949">
    <property type="entry name" value="GGDEF"/>
    <property type="match status" value="1"/>
</dbReference>
<dbReference type="PANTHER" id="PTHR44757">
    <property type="entry name" value="DIGUANYLATE CYCLASE DGCP"/>
    <property type="match status" value="1"/>
</dbReference>
<dbReference type="InterPro" id="IPR043128">
    <property type="entry name" value="Rev_trsase/Diguanyl_cyclase"/>
</dbReference>
<dbReference type="Gene3D" id="3.20.20.450">
    <property type="entry name" value="EAL domain"/>
    <property type="match status" value="1"/>
</dbReference>
<evidence type="ECO:0000259" key="4">
    <source>
        <dbReference type="PROSITE" id="PS50887"/>
    </source>
</evidence>
<dbReference type="Gene3D" id="3.30.450.20">
    <property type="entry name" value="PAS domain"/>
    <property type="match status" value="1"/>
</dbReference>
<dbReference type="NCBIfam" id="TIGR00229">
    <property type="entry name" value="sensory_box"/>
    <property type="match status" value="1"/>
</dbReference>
<evidence type="ECO:0000313" key="6">
    <source>
        <dbReference type="Proteomes" id="UP000248148"/>
    </source>
</evidence>
<dbReference type="CDD" id="cd00130">
    <property type="entry name" value="PAS"/>
    <property type="match status" value="1"/>
</dbReference>
<dbReference type="SMART" id="SM00267">
    <property type="entry name" value="GGDEF"/>
    <property type="match status" value="1"/>
</dbReference>
<feature type="domain" description="EAL" evidence="3">
    <location>
        <begin position="501"/>
        <end position="751"/>
    </location>
</feature>
<dbReference type="Gene3D" id="3.30.70.270">
    <property type="match status" value="1"/>
</dbReference>
<dbReference type="SMART" id="SM00091">
    <property type="entry name" value="PAS"/>
    <property type="match status" value="1"/>
</dbReference>
<comment type="caution">
    <text evidence="5">The sequence shown here is derived from an EMBL/GenBank/DDBJ whole genome shotgun (WGS) entry which is preliminary data.</text>
</comment>
<dbReference type="InterPro" id="IPR029787">
    <property type="entry name" value="Nucleotide_cyclase"/>
</dbReference>
<feature type="transmembrane region" description="Helical" evidence="1">
    <location>
        <begin position="120"/>
        <end position="139"/>
    </location>
</feature>
<dbReference type="Pfam" id="PF00990">
    <property type="entry name" value="GGDEF"/>
    <property type="match status" value="1"/>
</dbReference>
<dbReference type="SUPFAM" id="SSF55785">
    <property type="entry name" value="PYP-like sensor domain (PAS domain)"/>
    <property type="match status" value="1"/>
</dbReference>
<dbReference type="PROSITE" id="PS50887">
    <property type="entry name" value="GGDEF"/>
    <property type="match status" value="1"/>
</dbReference>
<reference evidence="5 6" key="1">
    <citation type="submission" date="2018-06" db="EMBL/GenBank/DDBJ databases">
        <title>Genomic Encyclopedia of Archaeal and Bacterial Type Strains, Phase II (KMG-II): from individual species to whole genera.</title>
        <authorList>
            <person name="Goeker M."/>
        </authorList>
    </citation>
    <scope>NUCLEOTIDE SEQUENCE [LARGE SCALE GENOMIC DNA]</scope>
    <source>
        <strain evidence="5 6">JCM 11668</strain>
    </source>
</reference>
<dbReference type="InterPro" id="IPR035965">
    <property type="entry name" value="PAS-like_dom_sf"/>
</dbReference>
<dbReference type="SUPFAM" id="SSF55073">
    <property type="entry name" value="Nucleotide cyclase"/>
    <property type="match status" value="1"/>
</dbReference>
<dbReference type="GO" id="GO:0006355">
    <property type="term" value="P:regulation of DNA-templated transcription"/>
    <property type="evidence" value="ECO:0007669"/>
    <property type="project" value="InterPro"/>
</dbReference>
<dbReference type="PROSITE" id="PS50883">
    <property type="entry name" value="EAL"/>
    <property type="match status" value="1"/>
</dbReference>
<dbReference type="InterPro" id="IPR052155">
    <property type="entry name" value="Biofilm_reg_signaling"/>
</dbReference>
<keyword evidence="1" id="KW-1133">Transmembrane helix</keyword>
<gene>
    <name evidence="5" type="ORF">BJ122_11327</name>
</gene>
<dbReference type="PROSITE" id="PS50112">
    <property type="entry name" value="PAS"/>
    <property type="match status" value="1"/>
</dbReference>
<dbReference type="InterPro" id="IPR035919">
    <property type="entry name" value="EAL_sf"/>
</dbReference>
<sequence>MRVSGLAQQRTDSSDYVRGQQLNAMLRFTPVMMVANVVNAAVSAHIVSTKAGALAVLVWLSLVVLAAGFAIRSWIDAQRRPGRGAASPRAIRRATWHGAGLGLLWGALPALWFAELTGGGQLLVATLVTGMICCGAFALATVPSAANGYVVCLTAGGLAGVLGADLEHAIPLVVLLLAYSVAVCYAAVGTARLYVDKVTSEAELTERGEVIQLLLSEFQQNASDWLFELDAEQRFQDVSPRLAEIVGLSEDDLLKRPFADWLSAASKRSFAATCEAGVAFKGLLVEVVLDDGTRRWWSISASPIVQRGRRASGWRCVGSDVSDAKTAKDRVIWLATTDALTGLPNRTTFRDAAASALSPTALAVAVLDLDGFKGVNDSLGHAAGDQLLVAVARRLKTFESASIGVGRLGGDEFGLFFESMGQSEVVSTLRAIGSAIAQPFALDAASVVIGTTAGVAFRTDLQENVDRLLNEADTALYAAKHGSKGSVAVFDAAMDQAQQERREFAEDLRRALAANELWLAFQPVVDIATSRVVYFEALLRWTHPTKGLVPPDRFIAVAETTGLIAEIGKWVLKTATRIAATWPDDIGVAVNLSPVQLGDERLDEMVFGALAKSGLDAHRLELELTEAVFIRHGERARSFIEKMNAVGVRIALDDFGTGFSSLGYLTRLPVHKLKIDRSFVSGQTALKERNAVISAVISMARALSMETTAEGIENEAELAWIRGLGCNQGQGYYFAKPLRAEDVQPFLDRRSRRRARKARISEPLAC</sequence>
<protein>
    <submittedName>
        <fullName evidence="5">PAS domain S-box-containing protein/diguanylate cyclase (GGDEF)-like protein</fullName>
    </submittedName>
</protein>
<dbReference type="Pfam" id="PF00989">
    <property type="entry name" value="PAS"/>
    <property type="match status" value="1"/>
</dbReference>
<dbReference type="InterPro" id="IPR001633">
    <property type="entry name" value="EAL_dom"/>
</dbReference>
<dbReference type="SUPFAM" id="SSF141868">
    <property type="entry name" value="EAL domain-like"/>
    <property type="match status" value="1"/>
</dbReference>
<dbReference type="InterPro" id="IPR000014">
    <property type="entry name" value="PAS"/>
</dbReference>
<dbReference type="AlphaFoldDB" id="A0A318TCG3"/>
<feature type="domain" description="PAS" evidence="2">
    <location>
        <begin position="211"/>
        <end position="256"/>
    </location>
</feature>
<dbReference type="OrthoDB" id="9814202at2"/>
<dbReference type="CDD" id="cd01948">
    <property type="entry name" value="EAL"/>
    <property type="match status" value="1"/>
</dbReference>
<dbReference type="Pfam" id="PF00563">
    <property type="entry name" value="EAL"/>
    <property type="match status" value="1"/>
</dbReference>
<dbReference type="InterPro" id="IPR013767">
    <property type="entry name" value="PAS_fold"/>
</dbReference>
<keyword evidence="6" id="KW-1185">Reference proteome</keyword>
<feature type="transmembrane region" description="Helical" evidence="1">
    <location>
        <begin position="53"/>
        <end position="75"/>
    </location>
</feature>
<evidence type="ECO:0000259" key="2">
    <source>
        <dbReference type="PROSITE" id="PS50112"/>
    </source>
</evidence>
<accession>A0A318TCG3</accession>
<feature type="domain" description="GGDEF" evidence="4">
    <location>
        <begin position="360"/>
        <end position="492"/>
    </location>
</feature>
<dbReference type="NCBIfam" id="TIGR00254">
    <property type="entry name" value="GGDEF"/>
    <property type="match status" value="1"/>
</dbReference>
<name>A0A318TCG3_9BRAD</name>
<proteinExistence type="predicted"/>
<dbReference type="EMBL" id="QJTI01000013">
    <property type="protein sequence ID" value="PYF02243.1"/>
    <property type="molecule type" value="Genomic_DNA"/>
</dbReference>